<evidence type="ECO:0008006" key="5">
    <source>
        <dbReference type="Google" id="ProtNLM"/>
    </source>
</evidence>
<dbReference type="AlphaFoldDB" id="A0A918DXN8"/>
<dbReference type="RefSeq" id="WP_188862485.1">
    <property type="nucleotide sequence ID" value="NZ_BMLT01000013.1"/>
</dbReference>
<evidence type="ECO:0000256" key="2">
    <source>
        <dbReference type="SAM" id="SignalP"/>
    </source>
</evidence>
<proteinExistence type="predicted"/>
<comment type="caution">
    <text evidence="3">The sequence shown here is derived from an EMBL/GenBank/DDBJ whole genome shotgun (WGS) entry which is preliminary data.</text>
</comment>
<feature type="region of interest" description="Disordered" evidence="1">
    <location>
        <begin position="107"/>
        <end position="130"/>
    </location>
</feature>
<organism evidence="3 4">
    <name type="scientific">Marinobacterium nitratireducens</name>
    <dbReference type="NCBI Taxonomy" id="518897"/>
    <lineage>
        <taxon>Bacteria</taxon>
        <taxon>Pseudomonadati</taxon>
        <taxon>Pseudomonadota</taxon>
        <taxon>Gammaproteobacteria</taxon>
        <taxon>Oceanospirillales</taxon>
        <taxon>Oceanospirillaceae</taxon>
        <taxon>Marinobacterium</taxon>
    </lineage>
</organism>
<keyword evidence="4" id="KW-1185">Reference proteome</keyword>
<name>A0A918DXN8_9GAMM</name>
<feature type="compositionally biased region" description="Low complexity" evidence="1">
    <location>
        <begin position="27"/>
        <end position="61"/>
    </location>
</feature>
<dbReference type="Proteomes" id="UP000599578">
    <property type="component" value="Unassembled WGS sequence"/>
</dbReference>
<accession>A0A918DXN8</accession>
<protein>
    <recommendedName>
        <fullName evidence="5">Lipoprotein</fullName>
    </recommendedName>
</protein>
<feature type="region of interest" description="Disordered" evidence="1">
    <location>
        <begin position="25"/>
        <end position="62"/>
    </location>
</feature>
<dbReference type="EMBL" id="BMLT01000013">
    <property type="protein sequence ID" value="GGO87489.1"/>
    <property type="molecule type" value="Genomic_DNA"/>
</dbReference>
<gene>
    <name evidence="3" type="ORF">GCM10011348_40800</name>
</gene>
<evidence type="ECO:0000313" key="4">
    <source>
        <dbReference type="Proteomes" id="UP000599578"/>
    </source>
</evidence>
<reference evidence="3 4" key="1">
    <citation type="journal article" date="2014" name="Int. J. Syst. Evol. Microbiol.">
        <title>Complete genome sequence of Corynebacterium casei LMG S-19264T (=DSM 44701T), isolated from a smear-ripened cheese.</title>
        <authorList>
            <consortium name="US DOE Joint Genome Institute (JGI-PGF)"/>
            <person name="Walter F."/>
            <person name="Albersmeier A."/>
            <person name="Kalinowski J."/>
            <person name="Ruckert C."/>
        </authorList>
    </citation>
    <scope>NUCLEOTIDE SEQUENCE [LARGE SCALE GENOMIC DNA]</scope>
    <source>
        <strain evidence="3 4">CGMCC 1.7286</strain>
    </source>
</reference>
<sequence>MLRQGLPILLLALLAGCNSASVRPDAPDGAGTVTPAGAGDADAGAPAPAKVPAGKPGAASAADDELVQRLDQLAGRLTLVQEQLIELKAQGAELSLQSQQLLARMQMAGPAPAQEMAPETPPASSDTAPAQLDGLIDQLGMIANELSASGVGDSYRLAADYTRSGQWVLIRYDRFSGESWLADQGSWQSLQDPVAVPASDYEVVLERADNDIKGYVAARLDRRSGETWWLKQDTWQKFD</sequence>
<evidence type="ECO:0000313" key="3">
    <source>
        <dbReference type="EMBL" id="GGO87489.1"/>
    </source>
</evidence>
<feature type="chain" id="PRO_5037089563" description="Lipoprotein" evidence="2">
    <location>
        <begin position="21"/>
        <end position="239"/>
    </location>
</feature>
<evidence type="ECO:0000256" key="1">
    <source>
        <dbReference type="SAM" id="MobiDB-lite"/>
    </source>
</evidence>
<dbReference type="PROSITE" id="PS51257">
    <property type="entry name" value="PROKAR_LIPOPROTEIN"/>
    <property type="match status" value="1"/>
</dbReference>
<feature type="signal peptide" evidence="2">
    <location>
        <begin position="1"/>
        <end position="20"/>
    </location>
</feature>
<keyword evidence="2" id="KW-0732">Signal</keyword>